<feature type="domain" description="F-box" evidence="1">
    <location>
        <begin position="645"/>
        <end position="682"/>
    </location>
</feature>
<dbReference type="Pfam" id="PF07734">
    <property type="entry name" value="FBA_1"/>
    <property type="match status" value="2"/>
</dbReference>
<dbReference type="Proteomes" id="UP000290289">
    <property type="component" value="Chromosome 3"/>
</dbReference>
<comment type="caution">
    <text evidence="2">The sequence shown here is derived from an EMBL/GenBank/DDBJ whole genome shotgun (WGS) entry which is preliminary data.</text>
</comment>
<keyword evidence="3" id="KW-1185">Reference proteome</keyword>
<evidence type="ECO:0000313" key="3">
    <source>
        <dbReference type="Proteomes" id="UP000290289"/>
    </source>
</evidence>
<dbReference type="EMBL" id="RDQH01000329">
    <property type="protein sequence ID" value="RXI03238.1"/>
    <property type="molecule type" value="Genomic_DNA"/>
</dbReference>
<feature type="domain" description="F-box" evidence="1">
    <location>
        <begin position="62"/>
        <end position="103"/>
    </location>
</feature>
<dbReference type="InterPro" id="IPR011043">
    <property type="entry name" value="Gal_Oxase/kelch_b-propeller"/>
</dbReference>
<dbReference type="InterPro" id="IPR050796">
    <property type="entry name" value="SCF_F-box_component"/>
</dbReference>
<dbReference type="SUPFAM" id="SSF81383">
    <property type="entry name" value="F-box domain"/>
    <property type="match status" value="3"/>
</dbReference>
<dbReference type="NCBIfam" id="TIGR01640">
    <property type="entry name" value="F_box_assoc_1"/>
    <property type="match status" value="2"/>
</dbReference>
<organism evidence="2 3">
    <name type="scientific">Malus domestica</name>
    <name type="common">Apple</name>
    <name type="synonym">Pyrus malus</name>
    <dbReference type="NCBI Taxonomy" id="3750"/>
    <lineage>
        <taxon>Eukaryota</taxon>
        <taxon>Viridiplantae</taxon>
        <taxon>Streptophyta</taxon>
        <taxon>Embryophyta</taxon>
        <taxon>Tracheophyta</taxon>
        <taxon>Spermatophyta</taxon>
        <taxon>Magnoliopsida</taxon>
        <taxon>eudicotyledons</taxon>
        <taxon>Gunneridae</taxon>
        <taxon>Pentapetalae</taxon>
        <taxon>rosids</taxon>
        <taxon>fabids</taxon>
        <taxon>Rosales</taxon>
        <taxon>Rosaceae</taxon>
        <taxon>Amygdaloideae</taxon>
        <taxon>Maleae</taxon>
        <taxon>Malus</taxon>
    </lineage>
</organism>
<accession>A0A498K762</accession>
<dbReference type="CDD" id="cd22151">
    <property type="entry name" value="F-box_AtGID2-like"/>
    <property type="match status" value="1"/>
</dbReference>
<gene>
    <name evidence="2" type="ORF">DVH24_003890</name>
</gene>
<evidence type="ECO:0000259" key="1">
    <source>
        <dbReference type="SMART" id="SM00256"/>
    </source>
</evidence>
<proteinExistence type="predicted"/>
<dbReference type="InterPro" id="IPR001810">
    <property type="entry name" value="F-box_dom"/>
</dbReference>
<dbReference type="InterPro" id="IPR017451">
    <property type="entry name" value="F-box-assoc_interact_dom"/>
</dbReference>
<feature type="domain" description="F-box" evidence="1">
    <location>
        <begin position="574"/>
        <end position="614"/>
    </location>
</feature>
<dbReference type="InterPro" id="IPR006527">
    <property type="entry name" value="F-box-assoc_dom_typ1"/>
</dbReference>
<dbReference type="PANTHER" id="PTHR31672:SF13">
    <property type="entry name" value="F-BOX PROTEIN CPR30-LIKE"/>
    <property type="match status" value="1"/>
</dbReference>
<dbReference type="Gene3D" id="1.20.1280.50">
    <property type="match status" value="2"/>
</dbReference>
<dbReference type="AlphaFoldDB" id="A0A498K762"/>
<evidence type="ECO:0000313" key="2">
    <source>
        <dbReference type="EMBL" id="RXI03238.1"/>
    </source>
</evidence>
<feature type="non-terminal residue" evidence="2">
    <location>
        <position position="1"/>
    </location>
</feature>
<dbReference type="SUPFAM" id="SSF50965">
    <property type="entry name" value="Galactose oxidase, central domain"/>
    <property type="match status" value="1"/>
</dbReference>
<dbReference type="Pfam" id="PF00646">
    <property type="entry name" value="F-box"/>
    <property type="match status" value="2"/>
</dbReference>
<dbReference type="PANTHER" id="PTHR31672">
    <property type="entry name" value="BNACNNG10540D PROTEIN"/>
    <property type="match status" value="1"/>
</dbReference>
<dbReference type="SMART" id="SM00256">
    <property type="entry name" value="FBOX"/>
    <property type="match status" value="3"/>
</dbReference>
<sequence length="873" mass="99360">KSLKTLPSPEPVSPTHDGTCVFRRESPFKFESLICLFPFFLELEWHNPIANRAVMSSKFQYLPRGLVVAILSRIVCFKTVLNCKCVCKEWLSIISDPQFARLHLPRSPIGILMKVWRSYSSVKKLYLAQIVETAAGSDFGVEKMIFTAKNSLPNFEFEFINSCDGLLCLYGPETDGMYVCNPVLGEWISIPPNNNGRRRCGFIALGYNIGTNEYKVLQTTSSNNEFYGEREAEIYTLGTGVWRSIGSVPQTILKRNRDEAIQLPFDAFLHGAQHWAPYDLSEFSIYAFNFESEQFRSLPAPTLSPGLVEAMHEWYSDYLQLGQLGGCLLLCVHGKPSTQLEFWVMKEYGVQQSWTQILVIENLSPRCFGYMPIMFLSNGEILIAYVEEQNNCSGSRLVGCYNLEAKTFRRTIVTNRTQFFFHAIAYSPSFVSLYDVAKGEAERVRDKKKYKNHIGKWQSTGFELEQHAFADWFIRNSYGYVFGEGGFRMCQQILSPPGYRDSKAVLSFCPRQRLQLPCLRRDQTASDNMFCETASSEDDLMATASSADVKMKRIKVEEEEEEMDELKGAGFSNLDDNMIFEVFKHMDARTIGMASCVSKQWHKTAEDERLWELICTRHFSGTMTPRGNQGNPKNMEKRDTNKEVLVVDILSRILCVRTVLNCKCVCKEWLSIISDPRFARLHLRRSPIGILMDVLHSYSTVIELDFAQIVEGAAGSDFGVEKTPFTAKNNLPNFQFVLINSCNGLLYLYGPETDGLYVHPMLGECITIPPNNNGRRRCGFIALGYSIGTNEYKVLQTTSSNNEFYGEREAEIYTLGTGVWTSIGTVPQTILTRSTNKAIQLPFDSYLHGAQHWAPYDLSEFSIHSFNFEREQF</sequence>
<name>A0A498K762_MALDO</name>
<reference evidence="2 3" key="1">
    <citation type="submission" date="2018-10" db="EMBL/GenBank/DDBJ databases">
        <title>A high-quality apple genome assembly.</title>
        <authorList>
            <person name="Hu J."/>
        </authorList>
    </citation>
    <scope>NUCLEOTIDE SEQUENCE [LARGE SCALE GENOMIC DNA]</scope>
    <source>
        <strain evidence="3">cv. HFTH1</strain>
        <tissue evidence="2">Young leaf</tissue>
    </source>
</reference>
<dbReference type="InterPro" id="IPR036047">
    <property type="entry name" value="F-box-like_dom_sf"/>
</dbReference>
<protein>
    <recommendedName>
        <fullName evidence="1">F-box domain-containing protein</fullName>
    </recommendedName>
</protein>